<keyword evidence="7 9" id="KW-0503">Monooxygenase</keyword>
<dbReference type="PANTHER" id="PTHR24305">
    <property type="entry name" value="CYTOCHROME P450"/>
    <property type="match status" value="1"/>
</dbReference>
<dbReference type="GO" id="GO:0004497">
    <property type="term" value="F:monooxygenase activity"/>
    <property type="evidence" value="ECO:0007669"/>
    <property type="project" value="UniProtKB-KW"/>
</dbReference>
<evidence type="ECO:0000256" key="7">
    <source>
        <dbReference type="ARBA" id="ARBA00023033"/>
    </source>
</evidence>
<dbReference type="GO" id="GO:0043386">
    <property type="term" value="P:mycotoxin biosynthetic process"/>
    <property type="evidence" value="ECO:0007669"/>
    <property type="project" value="UniProtKB-ARBA"/>
</dbReference>
<sequence>MLLQSASSLIHEHYFSTIATSILLVLVAQFYYQVFINQLGKYPGPKFAATSRIPQLYHTFKGDLLEWVSGLHAKHGDIVRVAPDELSYATGEAWKGIYGHAAAGKPVTEKDTRFYGPSFNGSPEIIRSNGPDHARFRRNFSHAFSDRALREQQSLICAYADSLVVNLQKAIKENPKAKVNMVRMFNLTTFDIMGDLTFGDSLNLLAGTGNTSWVAAVYVSIKTNSFRRLARYVPWTAPIAKRLIPKELKQLSVAHYQASQERVDKRVDINRTLQKPDIWGIVMSQKEDLRLTRTEMYANSQVFMVAGTETTATALSGLLYHLLMAPDKMKIIVEEVRVTFDKGSDIDMRTLEHMTYLNACIEEGLRIYPPVPVGLPRVTPDEGLLVCGEHIPGRTALSVHHWATYRNARNFRLPDQFIPERWIGDEFASDNKAAFQPFSFGPRNCIGKNLAYHEMRLILAKVLYNFEISLHPESVGWEKQKTFFLWEKKDLMVQLKARK</sequence>
<evidence type="ECO:0000313" key="12">
    <source>
        <dbReference type="Proteomes" id="UP000191342"/>
    </source>
</evidence>
<keyword evidence="5 9" id="KW-0560">Oxidoreductase</keyword>
<dbReference type="InterPro" id="IPR050121">
    <property type="entry name" value="Cytochrome_P450_monoxygenase"/>
</dbReference>
<dbReference type="SUPFAM" id="SSF48264">
    <property type="entry name" value="Cytochrome P450"/>
    <property type="match status" value="1"/>
</dbReference>
<reference evidence="12" key="1">
    <citation type="journal article" date="2017" name="Nat. Microbiol.">
        <title>Global analysis of biosynthetic gene clusters reveals vast potential of secondary metabolite production in Penicillium species.</title>
        <authorList>
            <person name="Nielsen J.C."/>
            <person name="Grijseels S."/>
            <person name="Prigent S."/>
            <person name="Ji B."/>
            <person name="Dainat J."/>
            <person name="Nielsen K.F."/>
            <person name="Frisvad J.C."/>
            <person name="Workman M."/>
            <person name="Nielsen J."/>
        </authorList>
    </citation>
    <scope>NUCLEOTIDE SEQUENCE [LARGE SCALE GENOMIC DNA]</scope>
    <source>
        <strain evidence="12">IBT 14082</strain>
    </source>
</reference>
<feature type="binding site" description="axial binding residue" evidence="8">
    <location>
        <position position="445"/>
    </location>
    <ligand>
        <name>heme</name>
        <dbReference type="ChEBI" id="CHEBI:30413"/>
    </ligand>
    <ligandPart>
        <name>Fe</name>
        <dbReference type="ChEBI" id="CHEBI:18248"/>
    </ligandPart>
</feature>
<dbReference type="STRING" id="254877.A0A1V6SAL3"/>
<gene>
    <name evidence="11" type="ORF">PENFLA_c085G05602</name>
</gene>
<proteinExistence type="inferred from homology"/>
<dbReference type="AlphaFoldDB" id="A0A1V6SAL3"/>
<dbReference type="PROSITE" id="PS00086">
    <property type="entry name" value="CYTOCHROME_P450"/>
    <property type="match status" value="1"/>
</dbReference>
<dbReference type="EMBL" id="MLQL01000085">
    <property type="protein sequence ID" value="OQE10623.1"/>
    <property type="molecule type" value="Genomic_DNA"/>
</dbReference>
<keyword evidence="12" id="KW-1185">Reference proteome</keyword>
<keyword evidence="3 8" id="KW-0349">Heme</keyword>
<keyword evidence="10" id="KW-0472">Membrane</keyword>
<keyword evidence="10" id="KW-1133">Transmembrane helix</keyword>
<dbReference type="InterPro" id="IPR002401">
    <property type="entry name" value="Cyt_P450_E_grp-I"/>
</dbReference>
<evidence type="ECO:0000256" key="8">
    <source>
        <dbReference type="PIRSR" id="PIRSR602401-1"/>
    </source>
</evidence>
<dbReference type="Gene3D" id="1.10.630.10">
    <property type="entry name" value="Cytochrome P450"/>
    <property type="match status" value="1"/>
</dbReference>
<dbReference type="InterPro" id="IPR017972">
    <property type="entry name" value="Cyt_P450_CS"/>
</dbReference>
<organism evidence="11 12">
    <name type="scientific">Penicillium flavigenum</name>
    <dbReference type="NCBI Taxonomy" id="254877"/>
    <lineage>
        <taxon>Eukaryota</taxon>
        <taxon>Fungi</taxon>
        <taxon>Dikarya</taxon>
        <taxon>Ascomycota</taxon>
        <taxon>Pezizomycotina</taxon>
        <taxon>Eurotiomycetes</taxon>
        <taxon>Eurotiomycetidae</taxon>
        <taxon>Eurotiales</taxon>
        <taxon>Aspergillaceae</taxon>
        <taxon>Penicillium</taxon>
    </lineage>
</organism>
<name>A0A1V6SAL3_9EURO</name>
<keyword evidence="10" id="KW-0812">Transmembrane</keyword>
<dbReference type="PANTHER" id="PTHR24305:SF210">
    <property type="entry name" value="CYTOCHROME P450 MONOOXYGENASE ASQL-RELATED"/>
    <property type="match status" value="1"/>
</dbReference>
<feature type="transmembrane region" description="Helical" evidence="10">
    <location>
        <begin position="12"/>
        <end position="32"/>
    </location>
</feature>
<evidence type="ECO:0000256" key="5">
    <source>
        <dbReference type="ARBA" id="ARBA00023002"/>
    </source>
</evidence>
<dbReference type="InterPro" id="IPR001128">
    <property type="entry name" value="Cyt_P450"/>
</dbReference>
<evidence type="ECO:0000256" key="9">
    <source>
        <dbReference type="RuleBase" id="RU000461"/>
    </source>
</evidence>
<dbReference type="OrthoDB" id="1470350at2759"/>
<comment type="cofactor">
    <cofactor evidence="1 8">
        <name>heme</name>
        <dbReference type="ChEBI" id="CHEBI:30413"/>
    </cofactor>
</comment>
<protein>
    <submittedName>
        <fullName evidence="11">Uncharacterized protein</fullName>
    </submittedName>
</protein>
<dbReference type="GO" id="GO:0016705">
    <property type="term" value="F:oxidoreductase activity, acting on paired donors, with incorporation or reduction of molecular oxygen"/>
    <property type="evidence" value="ECO:0007669"/>
    <property type="project" value="InterPro"/>
</dbReference>
<dbReference type="PRINTS" id="PR00463">
    <property type="entry name" value="EP450I"/>
</dbReference>
<dbReference type="InterPro" id="IPR036396">
    <property type="entry name" value="Cyt_P450_sf"/>
</dbReference>
<comment type="similarity">
    <text evidence="2 9">Belongs to the cytochrome P450 family.</text>
</comment>
<dbReference type="Proteomes" id="UP000191342">
    <property type="component" value="Unassembled WGS sequence"/>
</dbReference>
<accession>A0A1V6SAL3</accession>
<dbReference type="PRINTS" id="PR00385">
    <property type="entry name" value="P450"/>
</dbReference>
<dbReference type="CDD" id="cd11058">
    <property type="entry name" value="CYP60B-like"/>
    <property type="match status" value="1"/>
</dbReference>
<dbReference type="GO" id="GO:0020037">
    <property type="term" value="F:heme binding"/>
    <property type="evidence" value="ECO:0007669"/>
    <property type="project" value="InterPro"/>
</dbReference>
<keyword evidence="6 8" id="KW-0408">Iron</keyword>
<keyword evidence="4 8" id="KW-0479">Metal-binding</keyword>
<evidence type="ECO:0000313" key="11">
    <source>
        <dbReference type="EMBL" id="OQE10623.1"/>
    </source>
</evidence>
<comment type="caution">
    <text evidence="11">The sequence shown here is derived from an EMBL/GenBank/DDBJ whole genome shotgun (WGS) entry which is preliminary data.</text>
</comment>
<dbReference type="GO" id="GO:0005506">
    <property type="term" value="F:iron ion binding"/>
    <property type="evidence" value="ECO:0007669"/>
    <property type="project" value="InterPro"/>
</dbReference>
<evidence type="ECO:0000256" key="4">
    <source>
        <dbReference type="ARBA" id="ARBA00022723"/>
    </source>
</evidence>
<evidence type="ECO:0000256" key="10">
    <source>
        <dbReference type="SAM" id="Phobius"/>
    </source>
</evidence>
<evidence type="ECO:0000256" key="1">
    <source>
        <dbReference type="ARBA" id="ARBA00001971"/>
    </source>
</evidence>
<evidence type="ECO:0000256" key="2">
    <source>
        <dbReference type="ARBA" id="ARBA00010617"/>
    </source>
</evidence>
<evidence type="ECO:0000256" key="3">
    <source>
        <dbReference type="ARBA" id="ARBA00022617"/>
    </source>
</evidence>
<dbReference type="Pfam" id="PF00067">
    <property type="entry name" value="p450"/>
    <property type="match status" value="1"/>
</dbReference>
<evidence type="ECO:0000256" key="6">
    <source>
        <dbReference type="ARBA" id="ARBA00023004"/>
    </source>
</evidence>